<dbReference type="Pfam" id="PF08517">
    <property type="entry name" value="AXH"/>
    <property type="match status" value="1"/>
</dbReference>
<gene>
    <name evidence="8" type="ORF">JXQ802_LOCUS11291</name>
</gene>
<proteinExistence type="predicted"/>
<dbReference type="GO" id="GO:0006355">
    <property type="term" value="P:regulation of DNA-templated transcription"/>
    <property type="evidence" value="ECO:0007669"/>
    <property type="project" value="InterPro"/>
</dbReference>
<evidence type="ECO:0000313" key="9">
    <source>
        <dbReference type="Proteomes" id="UP000663870"/>
    </source>
</evidence>
<evidence type="ECO:0000256" key="1">
    <source>
        <dbReference type="ARBA" id="ARBA00004123"/>
    </source>
</evidence>
<evidence type="ECO:0000256" key="6">
    <source>
        <dbReference type="ARBA" id="ARBA00023242"/>
    </source>
</evidence>
<keyword evidence="6" id="KW-0539">Nucleus</keyword>
<keyword evidence="3" id="KW-0805">Transcription regulation</keyword>
<keyword evidence="2" id="KW-0678">Repressor</keyword>
<evidence type="ECO:0000256" key="2">
    <source>
        <dbReference type="ARBA" id="ARBA00022491"/>
    </source>
</evidence>
<dbReference type="GO" id="GO:0005634">
    <property type="term" value="C:nucleus"/>
    <property type="evidence" value="ECO:0007669"/>
    <property type="project" value="UniProtKB-SubCell"/>
</dbReference>
<dbReference type="InterPro" id="IPR003652">
    <property type="entry name" value="Ataxin_AXH_dom"/>
</dbReference>
<sequence length="227" mass="26287">MYSTVSNLGLLSSSSSSSKNMNLFQPWNYHNDYYSGDGSFHHYNPFLSQKSNDDNIILEKFHHATLIKLETGEKKNIQQLTTNDLIISAKQNQQYSSLLARVEYIGCINKLTGKTELRFRINGIEKPVSYYVSQEMPFFVHQYSCWSSISPKSTYRTTGLNCRQLECGDLIIAIMEKKIDQSKINIKPNYSQRSPTKCLVERYMNEKISSSMDNIIPKNKRFKVYNE</sequence>
<keyword evidence="9" id="KW-1185">Reference proteome</keyword>
<dbReference type="SMART" id="SM00536">
    <property type="entry name" value="AXH"/>
    <property type="match status" value="1"/>
</dbReference>
<dbReference type="AlphaFoldDB" id="A0A814CQR8"/>
<keyword evidence="5" id="KW-0804">Transcription</keyword>
<dbReference type="PANTHER" id="PTHR13392">
    <property type="entry name" value="ATAXIN 1"/>
    <property type="match status" value="1"/>
</dbReference>
<evidence type="ECO:0000313" key="8">
    <source>
        <dbReference type="EMBL" id="CAF0943539.1"/>
    </source>
</evidence>
<comment type="caution">
    <text evidence="8">The sequence shown here is derived from an EMBL/GenBank/DDBJ whole genome shotgun (WGS) entry which is preliminary data.</text>
</comment>
<dbReference type="InterPro" id="IPR043404">
    <property type="entry name" value="ATAXIN1-like"/>
</dbReference>
<comment type="subcellular location">
    <subcellularLocation>
        <location evidence="1">Nucleus</location>
    </subcellularLocation>
</comment>
<keyword evidence="4" id="KW-0238">DNA-binding</keyword>
<name>A0A814CQR8_9BILA</name>
<dbReference type="SUPFAM" id="SSF102031">
    <property type="entry name" value="AXH domain"/>
    <property type="match status" value="1"/>
</dbReference>
<organism evidence="8 9">
    <name type="scientific">Rotaria sordida</name>
    <dbReference type="NCBI Taxonomy" id="392033"/>
    <lineage>
        <taxon>Eukaryota</taxon>
        <taxon>Metazoa</taxon>
        <taxon>Spiralia</taxon>
        <taxon>Gnathifera</taxon>
        <taxon>Rotifera</taxon>
        <taxon>Eurotatoria</taxon>
        <taxon>Bdelloidea</taxon>
        <taxon>Philodinida</taxon>
        <taxon>Philodinidae</taxon>
        <taxon>Rotaria</taxon>
    </lineage>
</organism>
<dbReference type="GO" id="GO:0003723">
    <property type="term" value="F:RNA binding"/>
    <property type="evidence" value="ECO:0007669"/>
    <property type="project" value="InterPro"/>
</dbReference>
<reference evidence="8" key="1">
    <citation type="submission" date="2021-02" db="EMBL/GenBank/DDBJ databases">
        <authorList>
            <person name="Nowell W R."/>
        </authorList>
    </citation>
    <scope>NUCLEOTIDE SEQUENCE</scope>
</reference>
<evidence type="ECO:0000256" key="5">
    <source>
        <dbReference type="ARBA" id="ARBA00023163"/>
    </source>
</evidence>
<dbReference type="PANTHER" id="PTHR13392:SF13">
    <property type="entry name" value="AXH DOMAIN-CONTAINING PROTEIN"/>
    <property type="match status" value="1"/>
</dbReference>
<evidence type="ECO:0000256" key="3">
    <source>
        <dbReference type="ARBA" id="ARBA00023015"/>
    </source>
</evidence>
<evidence type="ECO:0000256" key="4">
    <source>
        <dbReference type="ARBA" id="ARBA00023125"/>
    </source>
</evidence>
<dbReference type="GO" id="GO:0003677">
    <property type="term" value="F:DNA binding"/>
    <property type="evidence" value="ECO:0007669"/>
    <property type="project" value="UniProtKB-KW"/>
</dbReference>
<accession>A0A814CQR8</accession>
<dbReference type="PROSITE" id="PS51148">
    <property type="entry name" value="AXH"/>
    <property type="match status" value="1"/>
</dbReference>
<dbReference type="EMBL" id="CAJNOL010000222">
    <property type="protein sequence ID" value="CAF0943539.1"/>
    <property type="molecule type" value="Genomic_DNA"/>
</dbReference>
<dbReference type="Proteomes" id="UP000663870">
    <property type="component" value="Unassembled WGS sequence"/>
</dbReference>
<dbReference type="InterPro" id="IPR036096">
    <property type="entry name" value="Ataxin_AXH_dom_sf"/>
</dbReference>
<evidence type="ECO:0000259" key="7">
    <source>
        <dbReference type="PROSITE" id="PS51148"/>
    </source>
</evidence>
<protein>
    <recommendedName>
        <fullName evidence="7">AXH domain-containing protein</fullName>
    </recommendedName>
</protein>
<feature type="domain" description="AXH" evidence="7">
    <location>
        <begin position="49"/>
        <end position="182"/>
    </location>
</feature>